<accession>A0ABW0ZFC6</accession>
<keyword evidence="3" id="KW-1185">Reference proteome</keyword>
<dbReference type="RefSeq" id="WP_136433534.1">
    <property type="nucleotide sequence ID" value="NZ_JBHSNS010000005.1"/>
</dbReference>
<feature type="domain" description="HTH cro/C1-type" evidence="1">
    <location>
        <begin position="21"/>
        <end position="74"/>
    </location>
</feature>
<comment type="caution">
    <text evidence="2">The sequence shown here is derived from an EMBL/GenBank/DDBJ whole genome shotgun (WGS) entry which is preliminary data.</text>
</comment>
<name>A0ABW0ZFC6_9ACTN</name>
<dbReference type="SMART" id="SM00530">
    <property type="entry name" value="HTH_XRE"/>
    <property type="match status" value="1"/>
</dbReference>
<dbReference type="InterPro" id="IPR001387">
    <property type="entry name" value="Cro/C1-type_HTH"/>
</dbReference>
<organism evidence="2 3">
    <name type="scientific">Nocardioides vastitatis</name>
    <dbReference type="NCBI Taxonomy" id="2568655"/>
    <lineage>
        <taxon>Bacteria</taxon>
        <taxon>Bacillati</taxon>
        <taxon>Actinomycetota</taxon>
        <taxon>Actinomycetes</taxon>
        <taxon>Propionibacteriales</taxon>
        <taxon>Nocardioidaceae</taxon>
        <taxon>Nocardioides</taxon>
    </lineage>
</organism>
<evidence type="ECO:0000313" key="2">
    <source>
        <dbReference type="EMBL" id="MFC5729711.1"/>
    </source>
</evidence>
<dbReference type="Gene3D" id="1.10.260.40">
    <property type="entry name" value="lambda repressor-like DNA-binding domains"/>
    <property type="match status" value="1"/>
</dbReference>
<sequence length="458" mass="48658">MDARQAELLRSIDPATLGRRLRAARVAKGLTQTELAGRDVSVGYVSRIESGNRRPNGKVLAELASRLGTPVEQLLVGAAPRELDEIRLALDFAELSLESGQPIEAEVRSAEVLARVEAASLEDMVDRARLLHARALEALGRLDDSILELEALIGLTRSALVEVRAGVALSRCYRESGDLTRAIEAGERILGRLAGTPLERTDESVQLAVTVAAAYFERGDSGHAVRVCRAAMAKAEALESSTARASAYWNASMMEADRGAVGDAVALAERALALLAEGRDARNLARLRSQLGAMQLSLDPPEVTEAQRNLDRAAEDLAWSSASPVDVARNDLARARAFLISGDLAAAAELSQRVEAAMSDQAPLLRGEALSLNAQILMAQGDVTRAASCLRQAVLAMTGVGADRSAAQQWFELADLLDGVGLADASRDAYRNAAASAGVRARTGTLVDVRLNEPVRTS</sequence>
<dbReference type="PROSITE" id="PS50943">
    <property type="entry name" value="HTH_CROC1"/>
    <property type="match status" value="1"/>
</dbReference>
<protein>
    <submittedName>
        <fullName evidence="2">Helix-turn-helix domain-containing protein</fullName>
    </submittedName>
</protein>
<dbReference type="Gene3D" id="1.25.40.10">
    <property type="entry name" value="Tetratricopeptide repeat domain"/>
    <property type="match status" value="1"/>
</dbReference>
<evidence type="ECO:0000259" key="1">
    <source>
        <dbReference type="PROSITE" id="PS50943"/>
    </source>
</evidence>
<dbReference type="Proteomes" id="UP001596072">
    <property type="component" value="Unassembled WGS sequence"/>
</dbReference>
<dbReference type="EMBL" id="JBHSNS010000005">
    <property type="protein sequence ID" value="MFC5729711.1"/>
    <property type="molecule type" value="Genomic_DNA"/>
</dbReference>
<dbReference type="InterPro" id="IPR010982">
    <property type="entry name" value="Lambda_DNA-bd_dom_sf"/>
</dbReference>
<dbReference type="SUPFAM" id="SSF48452">
    <property type="entry name" value="TPR-like"/>
    <property type="match status" value="2"/>
</dbReference>
<dbReference type="CDD" id="cd00093">
    <property type="entry name" value="HTH_XRE"/>
    <property type="match status" value="1"/>
</dbReference>
<reference evidence="3" key="1">
    <citation type="journal article" date="2019" name="Int. J. Syst. Evol. Microbiol.">
        <title>The Global Catalogue of Microorganisms (GCM) 10K type strain sequencing project: providing services to taxonomists for standard genome sequencing and annotation.</title>
        <authorList>
            <consortium name="The Broad Institute Genomics Platform"/>
            <consortium name="The Broad Institute Genome Sequencing Center for Infectious Disease"/>
            <person name="Wu L."/>
            <person name="Ma J."/>
        </authorList>
    </citation>
    <scope>NUCLEOTIDE SEQUENCE [LARGE SCALE GENOMIC DNA]</scope>
    <source>
        <strain evidence="3">YIM 94188</strain>
    </source>
</reference>
<proteinExistence type="predicted"/>
<dbReference type="InterPro" id="IPR011990">
    <property type="entry name" value="TPR-like_helical_dom_sf"/>
</dbReference>
<evidence type="ECO:0000313" key="3">
    <source>
        <dbReference type="Proteomes" id="UP001596072"/>
    </source>
</evidence>
<dbReference type="SUPFAM" id="SSF47413">
    <property type="entry name" value="lambda repressor-like DNA-binding domains"/>
    <property type="match status" value="1"/>
</dbReference>
<gene>
    <name evidence="2" type="ORF">ACFPQB_12345</name>
</gene>
<dbReference type="Pfam" id="PF01381">
    <property type="entry name" value="HTH_3"/>
    <property type="match status" value="1"/>
</dbReference>